<organism evidence="3 4">
    <name type="scientific">Henriciella pelagia</name>
    <dbReference type="NCBI Taxonomy" id="1977912"/>
    <lineage>
        <taxon>Bacteria</taxon>
        <taxon>Pseudomonadati</taxon>
        <taxon>Pseudomonadota</taxon>
        <taxon>Alphaproteobacteria</taxon>
        <taxon>Hyphomonadales</taxon>
        <taxon>Hyphomonadaceae</taxon>
        <taxon>Henriciella</taxon>
    </lineage>
</organism>
<accession>A0ABQ1JVP0</accession>
<feature type="compositionally biased region" description="Pro residues" evidence="1">
    <location>
        <begin position="75"/>
        <end position="84"/>
    </location>
</feature>
<feature type="region of interest" description="Disordered" evidence="1">
    <location>
        <begin position="58"/>
        <end position="110"/>
    </location>
</feature>
<reference evidence="4" key="1">
    <citation type="journal article" date="2019" name="Int. J. Syst. Evol. Microbiol.">
        <title>The Global Catalogue of Microorganisms (GCM) 10K type strain sequencing project: providing services to taxonomists for standard genome sequencing and annotation.</title>
        <authorList>
            <consortium name="The Broad Institute Genomics Platform"/>
            <consortium name="The Broad Institute Genome Sequencing Center for Infectious Disease"/>
            <person name="Wu L."/>
            <person name="Ma J."/>
        </authorList>
    </citation>
    <scope>NUCLEOTIDE SEQUENCE [LARGE SCALE GENOMIC DNA]</scope>
    <source>
        <strain evidence="4">CGMCC 1.15928</strain>
    </source>
</reference>
<keyword evidence="4" id="KW-1185">Reference proteome</keyword>
<dbReference type="Proteomes" id="UP000628854">
    <property type="component" value="Unassembled WGS sequence"/>
</dbReference>
<evidence type="ECO:0000313" key="4">
    <source>
        <dbReference type="Proteomes" id="UP000628854"/>
    </source>
</evidence>
<dbReference type="EMBL" id="BMKF01000002">
    <property type="protein sequence ID" value="GGB75810.1"/>
    <property type="molecule type" value="Genomic_DNA"/>
</dbReference>
<sequence length="604" mass="65290">MTHRLPICLFALAIPLAQTAAAEQPSQGVQGVVNDEMDRLPAQLDSFVQEAIDQGLLKRSSPVGTGPAMPSTPQAAPPSTPQAAPPSAQLAAPEEASVPQQVSLRPRQGAEVQTGCAVTSAYDFSDFRELSTYSDLMSWRGVLGAEDTDTSRTLLAKAYLVLGMNEEARMQLVGKADRTSTALREFAWLMEARSFPNISYFSDLADCDEEARIWLALARLRAGDPSGAQILSTQLSSFRHMPLRLRVNYAGLAIPALVRMKEATLIEKLLATFSKDEIEYYSRLKFVKALYDFSRATPGSEQVMRDYFNRLSYRDEAGAALRRAGLDIDAEYETELVTRLVDDYGQLPEDIPVEASLDVLLRDLNRAADYGMTLQLASVPAAQSPEAQARLADHYANLVAADLASTKKLWNIRGMDALLNGEDLLDGHEDLEARLGEAAALAAHLGLKSMSAKLSAKLDSDDQLAIAQAELAYRLADGKQLEALALQNTGIEQITRLAALDAVRSGDAARFAALSDRLPADPDFALLLVETDAASGHHIVPDIFYQRARDAGGEGGETTLNQIMTARKALASASEQPPRVALADVPGSLTRVGASLQASSMEMR</sequence>
<name>A0ABQ1JVP0_9PROT</name>
<feature type="compositionally biased region" description="Low complexity" evidence="1">
    <location>
        <begin position="85"/>
        <end position="97"/>
    </location>
</feature>
<dbReference type="RefSeq" id="WP_143434510.1">
    <property type="nucleotide sequence ID" value="NZ_BMKF01000002.1"/>
</dbReference>
<feature type="signal peptide" evidence="2">
    <location>
        <begin position="1"/>
        <end position="20"/>
    </location>
</feature>
<protein>
    <submittedName>
        <fullName evidence="3">Uncharacterized protein</fullName>
    </submittedName>
</protein>
<evidence type="ECO:0000313" key="3">
    <source>
        <dbReference type="EMBL" id="GGB75810.1"/>
    </source>
</evidence>
<feature type="chain" id="PRO_5047320694" evidence="2">
    <location>
        <begin position="21"/>
        <end position="604"/>
    </location>
</feature>
<keyword evidence="2" id="KW-0732">Signal</keyword>
<gene>
    <name evidence="3" type="ORF">GCM10011503_25670</name>
</gene>
<evidence type="ECO:0000256" key="1">
    <source>
        <dbReference type="SAM" id="MobiDB-lite"/>
    </source>
</evidence>
<evidence type="ECO:0000256" key="2">
    <source>
        <dbReference type="SAM" id="SignalP"/>
    </source>
</evidence>
<proteinExistence type="predicted"/>
<comment type="caution">
    <text evidence="3">The sequence shown here is derived from an EMBL/GenBank/DDBJ whole genome shotgun (WGS) entry which is preliminary data.</text>
</comment>